<dbReference type="EMBL" id="JAYKXN010000001">
    <property type="protein sequence ID" value="KAK7320066.1"/>
    <property type="molecule type" value="Genomic_DNA"/>
</dbReference>
<keyword evidence="2" id="KW-1185">Reference proteome</keyword>
<organism evidence="1 2">
    <name type="scientific">Clitoria ternatea</name>
    <name type="common">Butterfly pea</name>
    <dbReference type="NCBI Taxonomy" id="43366"/>
    <lineage>
        <taxon>Eukaryota</taxon>
        <taxon>Viridiplantae</taxon>
        <taxon>Streptophyta</taxon>
        <taxon>Embryophyta</taxon>
        <taxon>Tracheophyta</taxon>
        <taxon>Spermatophyta</taxon>
        <taxon>Magnoliopsida</taxon>
        <taxon>eudicotyledons</taxon>
        <taxon>Gunneridae</taxon>
        <taxon>Pentapetalae</taxon>
        <taxon>rosids</taxon>
        <taxon>fabids</taxon>
        <taxon>Fabales</taxon>
        <taxon>Fabaceae</taxon>
        <taxon>Papilionoideae</taxon>
        <taxon>50 kb inversion clade</taxon>
        <taxon>NPAAA clade</taxon>
        <taxon>indigoferoid/millettioid clade</taxon>
        <taxon>Phaseoleae</taxon>
        <taxon>Clitoria</taxon>
    </lineage>
</organism>
<proteinExistence type="predicted"/>
<evidence type="ECO:0000313" key="2">
    <source>
        <dbReference type="Proteomes" id="UP001359559"/>
    </source>
</evidence>
<dbReference type="AlphaFoldDB" id="A0AAN9KP85"/>
<evidence type="ECO:0000313" key="1">
    <source>
        <dbReference type="EMBL" id="KAK7320066.1"/>
    </source>
</evidence>
<reference evidence="1 2" key="1">
    <citation type="submission" date="2024-01" db="EMBL/GenBank/DDBJ databases">
        <title>The genomes of 5 underutilized Papilionoideae crops provide insights into root nodulation and disease resistance.</title>
        <authorList>
            <person name="Yuan L."/>
        </authorList>
    </citation>
    <scope>NUCLEOTIDE SEQUENCE [LARGE SCALE GENOMIC DNA]</scope>
    <source>
        <strain evidence="1">LY-2023</strain>
        <tissue evidence="1">Leaf</tissue>
    </source>
</reference>
<protein>
    <submittedName>
        <fullName evidence="1">Uncharacterized protein</fullName>
    </submittedName>
</protein>
<name>A0AAN9KP85_CLITE</name>
<dbReference type="Proteomes" id="UP001359559">
    <property type="component" value="Unassembled WGS sequence"/>
</dbReference>
<sequence>MFLSLQEAGNDVVSTVAIGIVDEITNGVASLITTPIVMENKEEEKLLFFRVVPALLVLRQQTFIPSEDDETHQSLIGHATSERLCKVNFQPPTSGHSSVLKFPDFLPSSSSSSSSSSSILKSMN</sequence>
<gene>
    <name evidence="1" type="ORF">RJT34_04796</name>
</gene>
<accession>A0AAN9KP85</accession>
<comment type="caution">
    <text evidence="1">The sequence shown here is derived from an EMBL/GenBank/DDBJ whole genome shotgun (WGS) entry which is preliminary data.</text>
</comment>